<dbReference type="SUPFAM" id="SSF103473">
    <property type="entry name" value="MFS general substrate transporter"/>
    <property type="match status" value="1"/>
</dbReference>
<feature type="transmembrane region" description="Helical" evidence="5">
    <location>
        <begin position="98"/>
        <end position="117"/>
    </location>
</feature>
<name>A0A166QA58_9PEZI</name>
<feature type="transmembrane region" description="Helical" evidence="5">
    <location>
        <begin position="332"/>
        <end position="350"/>
    </location>
</feature>
<feature type="transmembrane region" description="Helical" evidence="5">
    <location>
        <begin position="356"/>
        <end position="375"/>
    </location>
</feature>
<evidence type="ECO:0000256" key="4">
    <source>
        <dbReference type="ARBA" id="ARBA00023136"/>
    </source>
</evidence>
<feature type="transmembrane region" description="Helical" evidence="5">
    <location>
        <begin position="186"/>
        <end position="205"/>
    </location>
</feature>
<comment type="caution">
    <text evidence="7">The sequence shown here is derived from an EMBL/GenBank/DDBJ whole genome shotgun (WGS) entry which is preliminary data.</text>
</comment>
<keyword evidence="8" id="KW-1185">Reference proteome</keyword>
<evidence type="ECO:0000256" key="5">
    <source>
        <dbReference type="SAM" id="Phobius"/>
    </source>
</evidence>
<proteinExistence type="predicted"/>
<dbReference type="GO" id="GO:0022857">
    <property type="term" value="F:transmembrane transporter activity"/>
    <property type="evidence" value="ECO:0007669"/>
    <property type="project" value="InterPro"/>
</dbReference>
<dbReference type="STRING" id="708197.A0A166QA58"/>
<feature type="domain" description="Major facilitator superfamily (MFS) profile" evidence="6">
    <location>
        <begin position="28"/>
        <end position="451"/>
    </location>
</feature>
<dbReference type="InterPro" id="IPR036259">
    <property type="entry name" value="MFS_trans_sf"/>
</dbReference>
<comment type="subcellular location">
    <subcellularLocation>
        <location evidence="1">Membrane</location>
        <topology evidence="1">Multi-pass membrane protein</topology>
    </subcellularLocation>
</comment>
<feature type="transmembrane region" description="Helical" evidence="5">
    <location>
        <begin position="123"/>
        <end position="142"/>
    </location>
</feature>
<feature type="transmembrane region" description="Helical" evidence="5">
    <location>
        <begin position="427"/>
        <end position="447"/>
    </location>
</feature>
<dbReference type="GO" id="GO:0016020">
    <property type="term" value="C:membrane"/>
    <property type="evidence" value="ECO:0007669"/>
    <property type="project" value="UniProtKB-SubCell"/>
</dbReference>
<gene>
    <name evidence="7" type="ORF">CT0861_10007</name>
</gene>
<accession>A0A166QA58</accession>
<evidence type="ECO:0000256" key="2">
    <source>
        <dbReference type="ARBA" id="ARBA00022692"/>
    </source>
</evidence>
<feature type="transmembrane region" description="Helical" evidence="5">
    <location>
        <begin position="65"/>
        <end position="86"/>
    </location>
</feature>
<evidence type="ECO:0000256" key="3">
    <source>
        <dbReference type="ARBA" id="ARBA00022989"/>
    </source>
</evidence>
<dbReference type="PANTHER" id="PTHR23502">
    <property type="entry name" value="MAJOR FACILITATOR SUPERFAMILY"/>
    <property type="match status" value="1"/>
</dbReference>
<evidence type="ECO:0000313" key="8">
    <source>
        <dbReference type="Proteomes" id="UP000076552"/>
    </source>
</evidence>
<organism evidence="7 8">
    <name type="scientific">Colletotrichum tofieldiae</name>
    <dbReference type="NCBI Taxonomy" id="708197"/>
    <lineage>
        <taxon>Eukaryota</taxon>
        <taxon>Fungi</taxon>
        <taxon>Dikarya</taxon>
        <taxon>Ascomycota</taxon>
        <taxon>Pezizomycotina</taxon>
        <taxon>Sordariomycetes</taxon>
        <taxon>Hypocreomycetidae</taxon>
        <taxon>Glomerellales</taxon>
        <taxon>Glomerellaceae</taxon>
        <taxon>Colletotrichum</taxon>
        <taxon>Colletotrichum spaethianum species complex</taxon>
    </lineage>
</organism>
<keyword evidence="4 5" id="KW-0472">Membrane</keyword>
<dbReference type="Gene3D" id="1.20.1250.20">
    <property type="entry name" value="MFS general substrate transporter like domains"/>
    <property type="match status" value="1"/>
</dbReference>
<sequence length="466" mass="50955">MGATGPDTHHSWTLDGRCHPRQWGRARKAYDTCLILFLEFYTTTISTAGAPVANQACEDLGISPVQATFVFVSVYLIGQSVGGIFFPPWSESFGRKNFYIISTALYSLFCLMIAVSTSIPGVVVGRFATGVLSSIPTVVITGSIEDLWDTRARVWWVFWWVLVGNLGLLTGPMISDGILGHSHWKWVFYTAAIVTACLACLLFTIKESRLSVLLLIVAPAATEAAPDQASATRTPNRREKLDLLRPLRLLVTEPIVFLVSIVTAVSFGLIYLFTEVLPMIYLAPAFGASPKNVPFLAIGLGTFLSIFTRGYDIHVLARRSAKSLPMAPENKLAGFVIGAPLLAVSLWWFAWTIPPFIMLHWAIPTTSLILTGYALNEFNYVLAGYLTDCYQRYAASSVGAMAITRSLFSAVFPLFGKAPFRSLGFNVASTVLAIVATVLCVVPPLFLRYGAILRGKSVFAQNQQVV</sequence>
<feature type="transmembrane region" description="Helical" evidence="5">
    <location>
        <begin position="29"/>
        <end position="53"/>
    </location>
</feature>
<dbReference type="Pfam" id="PF07690">
    <property type="entry name" value="MFS_1"/>
    <property type="match status" value="1"/>
</dbReference>
<feature type="transmembrane region" description="Helical" evidence="5">
    <location>
        <begin position="247"/>
        <end position="273"/>
    </location>
</feature>
<evidence type="ECO:0000256" key="1">
    <source>
        <dbReference type="ARBA" id="ARBA00004141"/>
    </source>
</evidence>
<keyword evidence="3 5" id="KW-1133">Transmembrane helix</keyword>
<dbReference type="Proteomes" id="UP000076552">
    <property type="component" value="Unassembled WGS sequence"/>
</dbReference>
<dbReference type="InterPro" id="IPR020846">
    <property type="entry name" value="MFS_dom"/>
</dbReference>
<evidence type="ECO:0000313" key="7">
    <source>
        <dbReference type="EMBL" id="KZL67690.1"/>
    </source>
</evidence>
<feature type="transmembrane region" description="Helical" evidence="5">
    <location>
        <begin position="293"/>
        <end position="311"/>
    </location>
</feature>
<reference evidence="7 8" key="1">
    <citation type="submission" date="2015-06" db="EMBL/GenBank/DDBJ databases">
        <title>Survival trade-offs in plant roots during colonization by closely related pathogenic and mutualistic fungi.</title>
        <authorList>
            <person name="Hacquard S."/>
            <person name="Kracher B."/>
            <person name="Hiruma K."/>
            <person name="Weinman A."/>
            <person name="Muench P."/>
            <person name="Garrido Oter R."/>
            <person name="Ver Loren van Themaat E."/>
            <person name="Dallerey J.-F."/>
            <person name="Damm U."/>
            <person name="Henrissat B."/>
            <person name="Lespinet O."/>
            <person name="Thon M."/>
            <person name="Kemen E."/>
            <person name="McHardy A.C."/>
            <person name="Schulze-Lefert P."/>
            <person name="O'Connell R.J."/>
        </authorList>
    </citation>
    <scope>NUCLEOTIDE SEQUENCE [LARGE SCALE GENOMIC DNA]</scope>
    <source>
        <strain evidence="7 8">0861</strain>
    </source>
</reference>
<dbReference type="PROSITE" id="PS50850">
    <property type="entry name" value="MFS"/>
    <property type="match status" value="1"/>
</dbReference>
<dbReference type="PANTHER" id="PTHR23502:SF157">
    <property type="entry name" value="MAJOR FACILITATOR SUPERFAMILY (MFS) PROFILE DOMAIN-CONTAINING PROTEIN-RELATED"/>
    <property type="match status" value="1"/>
</dbReference>
<dbReference type="EMBL" id="LFIV01000141">
    <property type="protein sequence ID" value="KZL67690.1"/>
    <property type="molecule type" value="Genomic_DNA"/>
</dbReference>
<feature type="transmembrane region" description="Helical" evidence="5">
    <location>
        <begin position="154"/>
        <end position="174"/>
    </location>
</feature>
<feature type="transmembrane region" description="Helical" evidence="5">
    <location>
        <begin position="395"/>
        <end position="415"/>
    </location>
</feature>
<protein>
    <submittedName>
        <fullName evidence="7">MFS multidrug transporter (Fluconazole resistance protein)</fullName>
    </submittedName>
</protein>
<evidence type="ECO:0000259" key="6">
    <source>
        <dbReference type="PROSITE" id="PS50850"/>
    </source>
</evidence>
<dbReference type="AlphaFoldDB" id="A0A166QA58"/>
<keyword evidence="2 5" id="KW-0812">Transmembrane</keyword>
<dbReference type="InterPro" id="IPR011701">
    <property type="entry name" value="MFS"/>
</dbReference>